<organism evidence="2 3">
    <name type="scientific">Tectimicrobiota bacterium</name>
    <dbReference type="NCBI Taxonomy" id="2528274"/>
    <lineage>
        <taxon>Bacteria</taxon>
        <taxon>Pseudomonadati</taxon>
        <taxon>Nitrospinota/Tectimicrobiota group</taxon>
        <taxon>Candidatus Tectimicrobiota</taxon>
    </lineage>
</organism>
<name>A0A933E796_UNCTE</name>
<feature type="domain" description="Metallo-beta-lactamase" evidence="1">
    <location>
        <begin position="2"/>
        <end position="177"/>
    </location>
</feature>
<dbReference type="Proteomes" id="UP000752292">
    <property type="component" value="Unassembled WGS sequence"/>
</dbReference>
<evidence type="ECO:0000259" key="1">
    <source>
        <dbReference type="Pfam" id="PF12706"/>
    </source>
</evidence>
<dbReference type="SUPFAM" id="SSF56281">
    <property type="entry name" value="Metallo-hydrolase/oxidoreductase"/>
    <property type="match status" value="1"/>
</dbReference>
<accession>A0A933E796</accession>
<sequence>MDTGPDLREQALRHGIRRVDAVIYTHYHADHTHGIDDLRVFNFLMKRPIPCYAFPNTAQILRRNFSYIFGDGPDTPGFRPQLTLHEVDGGPFEAGGFRVQPVDLVHAGMRVMGLRIGDFAYATDCSAVPPHSMKTLEGVRVLILDALRHREHPAHLTVEQALAVVRELRPERTYFTHTHHDLEYHETNRKLPPGVEMAYDGLTFEIRSGEAGGEGA</sequence>
<dbReference type="PANTHER" id="PTHR42663">
    <property type="entry name" value="HYDROLASE C777.06C-RELATED-RELATED"/>
    <property type="match status" value="1"/>
</dbReference>
<dbReference type="AlphaFoldDB" id="A0A933E796"/>
<dbReference type="InterPro" id="IPR001279">
    <property type="entry name" value="Metallo-B-lactamas"/>
</dbReference>
<dbReference type="Gene3D" id="3.60.15.10">
    <property type="entry name" value="Ribonuclease Z/Hydroxyacylglutathione hydrolase-like"/>
    <property type="match status" value="1"/>
</dbReference>
<protein>
    <submittedName>
        <fullName evidence="2">MBL fold metallo-hydrolase</fullName>
    </submittedName>
</protein>
<comment type="caution">
    <text evidence="2">The sequence shown here is derived from an EMBL/GenBank/DDBJ whole genome shotgun (WGS) entry which is preliminary data.</text>
</comment>
<dbReference type="CDD" id="cd16279">
    <property type="entry name" value="metallo-hydrolase-like_MBL-fold"/>
    <property type="match status" value="1"/>
</dbReference>
<dbReference type="Pfam" id="PF12706">
    <property type="entry name" value="Lactamase_B_2"/>
    <property type="match status" value="1"/>
</dbReference>
<gene>
    <name evidence="2" type="ORF">HY618_00340</name>
</gene>
<dbReference type="EMBL" id="JACQRX010000015">
    <property type="protein sequence ID" value="MBI4250881.1"/>
    <property type="molecule type" value="Genomic_DNA"/>
</dbReference>
<evidence type="ECO:0000313" key="2">
    <source>
        <dbReference type="EMBL" id="MBI4250881.1"/>
    </source>
</evidence>
<reference evidence="2" key="1">
    <citation type="submission" date="2020-07" db="EMBL/GenBank/DDBJ databases">
        <title>Huge and variable diversity of episymbiotic CPR bacteria and DPANN archaea in groundwater ecosystems.</title>
        <authorList>
            <person name="He C.Y."/>
            <person name="Keren R."/>
            <person name="Whittaker M."/>
            <person name="Farag I.F."/>
            <person name="Doudna J."/>
            <person name="Cate J.H.D."/>
            <person name="Banfield J.F."/>
        </authorList>
    </citation>
    <scope>NUCLEOTIDE SEQUENCE</scope>
    <source>
        <strain evidence="2">NC_groundwater_1370_Ag_S-0.2um_69_93</strain>
    </source>
</reference>
<proteinExistence type="predicted"/>
<dbReference type="InterPro" id="IPR036866">
    <property type="entry name" value="RibonucZ/Hydroxyglut_hydro"/>
</dbReference>
<evidence type="ECO:0000313" key="3">
    <source>
        <dbReference type="Proteomes" id="UP000752292"/>
    </source>
</evidence>
<dbReference type="PANTHER" id="PTHR42663:SF6">
    <property type="entry name" value="HYDROLASE C777.06C-RELATED"/>
    <property type="match status" value="1"/>
</dbReference>